<dbReference type="EMBL" id="JBHSGD010000001">
    <property type="protein sequence ID" value="MFC4651408.1"/>
    <property type="molecule type" value="Genomic_DNA"/>
</dbReference>
<dbReference type="InterPro" id="IPR024529">
    <property type="entry name" value="ECF_trnsprt_substrate-spec"/>
</dbReference>
<feature type="transmembrane region" description="Helical" evidence="1">
    <location>
        <begin position="99"/>
        <end position="119"/>
    </location>
</feature>
<dbReference type="RefSeq" id="WP_213534482.1">
    <property type="nucleotide sequence ID" value="NZ_BOVQ01000003.1"/>
</dbReference>
<evidence type="ECO:0000256" key="1">
    <source>
        <dbReference type="SAM" id="Phobius"/>
    </source>
</evidence>
<feature type="transmembrane region" description="Helical" evidence="1">
    <location>
        <begin position="126"/>
        <end position="151"/>
    </location>
</feature>
<keyword evidence="3" id="KW-1185">Reference proteome</keyword>
<dbReference type="Pfam" id="PF12822">
    <property type="entry name" value="ECF_trnsprt"/>
    <property type="match status" value="1"/>
</dbReference>
<keyword evidence="1" id="KW-0472">Membrane</keyword>
<dbReference type="Proteomes" id="UP001595987">
    <property type="component" value="Unassembled WGS sequence"/>
</dbReference>
<feature type="transmembrane region" description="Helical" evidence="1">
    <location>
        <begin position="60"/>
        <end position="79"/>
    </location>
</feature>
<protein>
    <submittedName>
        <fullName evidence="2">ECF transporter S component</fullName>
    </submittedName>
</protein>
<dbReference type="Gene3D" id="1.10.1760.20">
    <property type="match status" value="1"/>
</dbReference>
<feature type="transmembrane region" description="Helical" evidence="1">
    <location>
        <begin position="157"/>
        <end position="190"/>
    </location>
</feature>
<evidence type="ECO:0000313" key="2">
    <source>
        <dbReference type="EMBL" id="MFC4651408.1"/>
    </source>
</evidence>
<feature type="transmembrane region" description="Helical" evidence="1">
    <location>
        <begin position="36"/>
        <end position="53"/>
    </location>
</feature>
<reference evidence="3" key="1">
    <citation type="journal article" date="2019" name="Int. J. Syst. Evol. Microbiol.">
        <title>The Global Catalogue of Microorganisms (GCM) 10K type strain sequencing project: providing services to taxonomists for standard genome sequencing and annotation.</title>
        <authorList>
            <consortium name="The Broad Institute Genomics Platform"/>
            <consortium name="The Broad Institute Genome Sequencing Center for Infectious Disease"/>
            <person name="Wu L."/>
            <person name="Ma J."/>
        </authorList>
    </citation>
    <scope>NUCLEOTIDE SEQUENCE [LARGE SCALE GENOMIC DNA]</scope>
    <source>
        <strain evidence="3">CCUG 63287</strain>
    </source>
</reference>
<keyword evidence="1" id="KW-1133">Transmembrane helix</keyword>
<organism evidence="2 3">
    <name type="scientific">Lactococcus nasutitermitis</name>
    <dbReference type="NCBI Taxonomy" id="1652957"/>
    <lineage>
        <taxon>Bacteria</taxon>
        <taxon>Bacillati</taxon>
        <taxon>Bacillota</taxon>
        <taxon>Bacilli</taxon>
        <taxon>Lactobacillales</taxon>
        <taxon>Streptococcaceae</taxon>
        <taxon>Lactococcus</taxon>
    </lineage>
</organism>
<feature type="transmembrane region" description="Helical" evidence="1">
    <location>
        <begin position="7"/>
        <end position="30"/>
    </location>
</feature>
<keyword evidence="1" id="KW-0812">Transmembrane</keyword>
<gene>
    <name evidence="2" type="ORF">ACFO26_00600</name>
</gene>
<comment type="caution">
    <text evidence="2">The sequence shown here is derived from an EMBL/GenBank/DDBJ whole genome shotgun (WGS) entry which is preliminary data.</text>
</comment>
<evidence type="ECO:0000313" key="3">
    <source>
        <dbReference type="Proteomes" id="UP001595987"/>
    </source>
</evidence>
<name>A0ABV9JA79_9LACT</name>
<sequence length="195" mass="20904">MRQSKAFDIAILSILIATMIVIQVLSTIVYSVWPMPISPTIAGIPVIIASVVLGPKRGAIVGFAMGLILFIQATITPGVTNWLFTPFIPIPGTNHGSGWALIVTFVPRILIGVFPYYAYKLFKNRFGAGLAGFIGSITNTILVLGFIFLFFGSLLKWSFAYLITAIIATNSLVEAAAAVILTAAIVPALMKMRGK</sequence>
<proteinExistence type="predicted"/>
<accession>A0ABV9JA79</accession>